<dbReference type="InterPro" id="IPR026371">
    <property type="entry name" value="PGF_CTERM"/>
</dbReference>
<name>A0A7C4W2X2_9EURY</name>
<dbReference type="AlphaFoldDB" id="A0A7C4W2X2"/>
<evidence type="ECO:0000313" key="5">
    <source>
        <dbReference type="EMBL" id="HGU58774.1"/>
    </source>
</evidence>
<dbReference type="Pfam" id="PF18204">
    <property type="entry name" value="PGF-CTERM"/>
    <property type="match status" value="1"/>
</dbReference>
<organism evidence="5">
    <name type="scientific">Geoglobus ahangari</name>
    <dbReference type="NCBI Taxonomy" id="113653"/>
    <lineage>
        <taxon>Archaea</taxon>
        <taxon>Methanobacteriati</taxon>
        <taxon>Methanobacteriota</taxon>
        <taxon>Archaeoglobi</taxon>
        <taxon>Archaeoglobales</taxon>
        <taxon>Archaeoglobaceae</taxon>
        <taxon>Geoglobus</taxon>
    </lineage>
</organism>
<dbReference type="Pfam" id="PF13458">
    <property type="entry name" value="Peripla_BP_6"/>
    <property type="match status" value="1"/>
</dbReference>
<dbReference type="PANTHER" id="PTHR30483:SF40">
    <property type="entry name" value="HISTIDINE KINASE"/>
    <property type="match status" value="1"/>
</dbReference>
<dbReference type="InterPro" id="IPR028082">
    <property type="entry name" value="Peripla_BP_I"/>
</dbReference>
<dbReference type="EMBL" id="DTAK01000006">
    <property type="protein sequence ID" value="HGU58774.1"/>
    <property type="molecule type" value="Genomic_DNA"/>
</dbReference>
<dbReference type="InterPro" id="IPR028081">
    <property type="entry name" value="Leu-bd"/>
</dbReference>
<evidence type="ECO:0000256" key="1">
    <source>
        <dbReference type="ARBA" id="ARBA00022729"/>
    </source>
</evidence>
<dbReference type="Gene3D" id="3.40.50.2300">
    <property type="match status" value="2"/>
</dbReference>
<dbReference type="SUPFAM" id="SSF53822">
    <property type="entry name" value="Periplasmic binding protein-like I"/>
    <property type="match status" value="1"/>
</dbReference>
<dbReference type="EMBL" id="DTPI01000033">
    <property type="protein sequence ID" value="HGE66974.1"/>
    <property type="molecule type" value="Genomic_DNA"/>
</dbReference>
<sequence length="448" mass="49685">MNLKHFVIAVSLLLIVATASAEEIKIGVLVDLSGPLTTYGSDIRNTLTIAEEKINSYFKENGLDYSVRFLVEDTKVDSNLALQIVQNLYAQGVNLIIGPMSSGEVANIKDYVTSNKIIIISPSSTALPKIIGFAKPEDKKYIFRFVGTDDLQTDVIAAELRDAGIKGVVITHIGNAWGKGLYETIKPKLEDLGIEIAKKVVEYPEQTPADFTPYIESLAEGVKELVNKYGYDKVALVAFSYEEAFTMLAQTPEDSELLKVVWFGCDGTAKSGRISEAMDKAIKVGVYSTLFESKGKVYDELAKNYKEKGYGDTPYQYAMNAYDAAWVLALAYVETVNETGRYDPDVMVEKIREVTEKYCNGEYGVEPVTGEIILNEWNDRASGDYAIWYVSEKGRWDLAGVWKFESGSVEWYHKPTPPAVETTPKKTPGFELVLAILGIALAIGLRRR</sequence>
<reference evidence="5" key="1">
    <citation type="journal article" date="2020" name="mSystems">
        <title>Genome- and Community-Level Interaction Insights into Carbon Utilization and Element Cycling Functions of Hydrothermarchaeota in Hydrothermal Sediment.</title>
        <authorList>
            <person name="Zhou Z."/>
            <person name="Liu Y."/>
            <person name="Xu W."/>
            <person name="Pan J."/>
            <person name="Luo Z.H."/>
            <person name="Li M."/>
        </authorList>
    </citation>
    <scope>NUCLEOTIDE SEQUENCE [LARGE SCALE GENOMIC DNA]</scope>
    <source>
        <strain evidence="6">SpSt-10</strain>
        <strain evidence="5">SpSt-62</strain>
        <strain evidence="4">SpSt-97</strain>
    </source>
</reference>
<feature type="domain" description="Leucine-binding protein" evidence="2">
    <location>
        <begin position="23"/>
        <end position="364"/>
    </location>
</feature>
<accession>A0A7C4W2X2</accession>
<evidence type="ECO:0000313" key="6">
    <source>
        <dbReference type="EMBL" id="HHF48244.1"/>
    </source>
</evidence>
<proteinExistence type="predicted"/>
<evidence type="ECO:0000259" key="3">
    <source>
        <dbReference type="Pfam" id="PF18204"/>
    </source>
</evidence>
<dbReference type="PANTHER" id="PTHR30483">
    <property type="entry name" value="LEUCINE-SPECIFIC-BINDING PROTEIN"/>
    <property type="match status" value="1"/>
</dbReference>
<dbReference type="EMBL" id="DRUC01000053">
    <property type="protein sequence ID" value="HHF48244.1"/>
    <property type="molecule type" value="Genomic_DNA"/>
</dbReference>
<protein>
    <submittedName>
        <fullName evidence="5">ABC transporter substrate-binding protein</fullName>
    </submittedName>
</protein>
<feature type="domain" description="PGF-CTERM archaeal protein-sorting signal" evidence="3">
    <location>
        <begin position="427"/>
        <end position="448"/>
    </location>
</feature>
<comment type="caution">
    <text evidence="5">The sequence shown here is derived from an EMBL/GenBank/DDBJ whole genome shotgun (WGS) entry which is preliminary data.</text>
</comment>
<evidence type="ECO:0000313" key="4">
    <source>
        <dbReference type="EMBL" id="HGE66974.1"/>
    </source>
</evidence>
<evidence type="ECO:0000259" key="2">
    <source>
        <dbReference type="Pfam" id="PF13458"/>
    </source>
</evidence>
<gene>
    <name evidence="6" type="ORF">ENL48_03450</name>
    <name evidence="5" type="ORF">ENT89_00880</name>
    <name evidence="4" type="ORF">ENX77_07680</name>
</gene>
<keyword evidence="1" id="KW-0732">Signal</keyword>
<dbReference type="InterPro" id="IPR051010">
    <property type="entry name" value="BCAA_transport"/>
</dbReference>